<sequence length="64" mass="7164">MEVKTKKLVIHAKLGAIGGGGARNEFDKKDVEYTVTRTHILTRNEVDERIDSQSCSTKAEYDPL</sequence>
<organism evidence="1 2">
    <name type="scientific">Paenibacillus methanolicus</name>
    <dbReference type="NCBI Taxonomy" id="582686"/>
    <lineage>
        <taxon>Bacteria</taxon>
        <taxon>Bacillati</taxon>
        <taxon>Bacillota</taxon>
        <taxon>Bacilli</taxon>
        <taxon>Bacillales</taxon>
        <taxon>Paenibacillaceae</taxon>
        <taxon>Paenibacillus</taxon>
    </lineage>
</organism>
<dbReference type="Proteomes" id="UP000323257">
    <property type="component" value="Unassembled WGS sequence"/>
</dbReference>
<evidence type="ECO:0000313" key="2">
    <source>
        <dbReference type="Proteomes" id="UP000323257"/>
    </source>
</evidence>
<proteinExistence type="predicted"/>
<protein>
    <submittedName>
        <fullName evidence="1">Uncharacterized protein</fullName>
    </submittedName>
</protein>
<accession>A0A5S5BVT7</accession>
<gene>
    <name evidence="1" type="ORF">BCM02_112250</name>
</gene>
<dbReference type="AlphaFoldDB" id="A0A5S5BVT7"/>
<comment type="caution">
    <text evidence="1">The sequence shown here is derived from an EMBL/GenBank/DDBJ whole genome shotgun (WGS) entry which is preliminary data.</text>
</comment>
<reference evidence="1 2" key="1">
    <citation type="submission" date="2019-07" db="EMBL/GenBank/DDBJ databases">
        <title>Genomic Encyclopedia of Type Strains, Phase III (KMG-III): the genomes of soil and plant-associated and newly described type strains.</title>
        <authorList>
            <person name="Whitman W."/>
        </authorList>
    </citation>
    <scope>NUCLEOTIDE SEQUENCE [LARGE SCALE GENOMIC DNA]</scope>
    <source>
        <strain evidence="1 2">BL24</strain>
    </source>
</reference>
<dbReference type="EMBL" id="VNHS01000012">
    <property type="protein sequence ID" value="TYP70270.1"/>
    <property type="molecule type" value="Genomic_DNA"/>
</dbReference>
<keyword evidence="2" id="KW-1185">Reference proteome</keyword>
<evidence type="ECO:0000313" key="1">
    <source>
        <dbReference type="EMBL" id="TYP70270.1"/>
    </source>
</evidence>
<name>A0A5S5BVT7_9BACL</name>